<sequence>MECLSLVRISTIEETKAFVAVTAGTTDKIKCDKNLSNLTDSDTIEIFIPPFGRGDYEASIVRTMARSTLPVIKDNKGENISRCILRITLLWRGNTIQLLLPPWAKQEGVSYSCFRAGASVNSLGSPQLRVTQGLELIVLSSTVFTIKTRTRFAQHDKLDQFSLTANRKLLKANPPLTSVTGDHHGVQCGERHPVASPAFGEVRKSVKLLLNKNHALLFQTPGKPVR</sequence>
<gene>
    <name evidence="1" type="ORF">SFRICE_035208</name>
</gene>
<name>A0A2H1WIM6_SPOFR</name>
<accession>A0A2H1WIM6</accession>
<organism evidence="1">
    <name type="scientific">Spodoptera frugiperda</name>
    <name type="common">Fall armyworm</name>
    <dbReference type="NCBI Taxonomy" id="7108"/>
    <lineage>
        <taxon>Eukaryota</taxon>
        <taxon>Metazoa</taxon>
        <taxon>Ecdysozoa</taxon>
        <taxon>Arthropoda</taxon>
        <taxon>Hexapoda</taxon>
        <taxon>Insecta</taxon>
        <taxon>Pterygota</taxon>
        <taxon>Neoptera</taxon>
        <taxon>Endopterygota</taxon>
        <taxon>Lepidoptera</taxon>
        <taxon>Glossata</taxon>
        <taxon>Ditrysia</taxon>
        <taxon>Noctuoidea</taxon>
        <taxon>Noctuidae</taxon>
        <taxon>Amphipyrinae</taxon>
        <taxon>Spodoptera</taxon>
    </lineage>
</organism>
<reference evidence="1" key="1">
    <citation type="submission" date="2016-07" db="EMBL/GenBank/DDBJ databases">
        <authorList>
            <person name="Bretaudeau A."/>
        </authorList>
    </citation>
    <scope>NUCLEOTIDE SEQUENCE</scope>
    <source>
        <strain evidence="1">Rice</strain>
        <tissue evidence="1">Whole body</tissue>
    </source>
</reference>
<dbReference type="AlphaFoldDB" id="A0A2H1WIM6"/>
<protein>
    <submittedName>
        <fullName evidence="1">SFRICE_035208</fullName>
    </submittedName>
</protein>
<evidence type="ECO:0000313" key="1">
    <source>
        <dbReference type="EMBL" id="SOQ52294.1"/>
    </source>
</evidence>
<dbReference type="EMBL" id="ODYU01008575">
    <property type="protein sequence ID" value="SOQ52294.1"/>
    <property type="molecule type" value="Genomic_DNA"/>
</dbReference>
<proteinExistence type="predicted"/>